<comment type="caution">
    <text evidence="2">The sequence shown here is derived from an EMBL/GenBank/DDBJ whole genome shotgun (WGS) entry which is preliminary data.</text>
</comment>
<dbReference type="Pfam" id="PF08450">
    <property type="entry name" value="SGL"/>
    <property type="match status" value="1"/>
</dbReference>
<evidence type="ECO:0000313" key="3">
    <source>
        <dbReference type="Proteomes" id="UP001597417"/>
    </source>
</evidence>
<keyword evidence="3" id="KW-1185">Reference proteome</keyword>
<feature type="domain" description="SMP-30/Gluconolactonase/LRE-like region" evidence="1">
    <location>
        <begin position="32"/>
        <end position="217"/>
    </location>
</feature>
<dbReference type="Proteomes" id="UP001597417">
    <property type="component" value="Unassembled WGS sequence"/>
</dbReference>
<dbReference type="PANTHER" id="PTHR10426:SF88">
    <property type="entry name" value="ADIPOCYTE PLASMA MEMBRANE-ASSOCIATED PROTEIN HEMOMUCIN-RELATED"/>
    <property type="match status" value="1"/>
</dbReference>
<dbReference type="PANTHER" id="PTHR10426">
    <property type="entry name" value="STRICTOSIDINE SYNTHASE-RELATED"/>
    <property type="match status" value="1"/>
</dbReference>
<dbReference type="RefSeq" id="WP_378266557.1">
    <property type="nucleotide sequence ID" value="NZ_JBHUKR010000009.1"/>
</dbReference>
<protein>
    <submittedName>
        <fullName evidence="2">SMP-30/gluconolactonase/LRE family protein</fullName>
    </submittedName>
</protein>
<dbReference type="SUPFAM" id="SSF63829">
    <property type="entry name" value="Calcium-dependent phosphotriesterase"/>
    <property type="match status" value="1"/>
</dbReference>
<dbReference type="InterPro" id="IPR011042">
    <property type="entry name" value="6-blade_b-propeller_TolB-like"/>
</dbReference>
<name>A0ABW5FU24_9PSEU</name>
<gene>
    <name evidence="2" type="ORF">ACFSXZ_19630</name>
</gene>
<dbReference type="Gene3D" id="2.120.10.30">
    <property type="entry name" value="TolB, C-terminal domain"/>
    <property type="match status" value="1"/>
</dbReference>
<proteinExistence type="predicted"/>
<evidence type="ECO:0000313" key="2">
    <source>
        <dbReference type="EMBL" id="MFD2418538.1"/>
    </source>
</evidence>
<dbReference type="EMBL" id="JBHUKR010000009">
    <property type="protein sequence ID" value="MFD2418538.1"/>
    <property type="molecule type" value="Genomic_DNA"/>
</dbReference>
<evidence type="ECO:0000259" key="1">
    <source>
        <dbReference type="Pfam" id="PF08450"/>
    </source>
</evidence>
<reference evidence="3" key="1">
    <citation type="journal article" date="2019" name="Int. J. Syst. Evol. Microbiol.">
        <title>The Global Catalogue of Microorganisms (GCM) 10K type strain sequencing project: providing services to taxonomists for standard genome sequencing and annotation.</title>
        <authorList>
            <consortium name="The Broad Institute Genomics Platform"/>
            <consortium name="The Broad Institute Genome Sequencing Center for Infectious Disease"/>
            <person name="Wu L."/>
            <person name="Ma J."/>
        </authorList>
    </citation>
    <scope>NUCLEOTIDE SEQUENCE [LARGE SCALE GENOMIC DNA]</scope>
    <source>
        <strain evidence="3">CGMCC 4.7645</strain>
    </source>
</reference>
<accession>A0ABW5FU24</accession>
<organism evidence="2 3">
    <name type="scientific">Amycolatopsis pigmentata</name>
    <dbReference type="NCBI Taxonomy" id="450801"/>
    <lineage>
        <taxon>Bacteria</taxon>
        <taxon>Bacillati</taxon>
        <taxon>Actinomycetota</taxon>
        <taxon>Actinomycetes</taxon>
        <taxon>Pseudonocardiales</taxon>
        <taxon>Pseudonocardiaceae</taxon>
        <taxon>Amycolatopsis</taxon>
    </lineage>
</organism>
<sequence>MAFGAVRLVPVNGSGPEDVLADADGRIFTGLADGRILRIDPEGGRIDTIADTGGRPLGLEFFGDGELLVCDAKAGLLVVEIASGRVRVLTAHALGRRMVFCNNAAVATDGTVYFSDSSARFSLDRWRDDLIERTCSGRLLRRTPDGSVDLVADGLEFANGVALAPDESFVAVAETGARRVLRIGLTAASRDVLAGDLPGFPDNISTGSDGLIWVTQASPRVPALEVVQNLPAFARGLLRRAPSWMQPRPGRTVGVLGVGADGAVVHELSGQIDGFAMLTGVRERAGTLYFGSLTGDAVAITTLPPASA</sequence>
<dbReference type="InterPro" id="IPR013658">
    <property type="entry name" value="SGL"/>
</dbReference>